<evidence type="ECO:0000256" key="1">
    <source>
        <dbReference type="SAM" id="MobiDB-lite"/>
    </source>
</evidence>
<protein>
    <submittedName>
        <fullName evidence="2">Uncharacterized protein</fullName>
    </submittedName>
</protein>
<sequence>MDFLKRGSFPRCGWLWKVVEVYRRPPVSVSRGGGGRENGEGLAQASGVPGVRAGSRGAPGKGFEQSAASVSVYSQMFDTPRNIDKPVTMPEDARCEREGSTVDVPLLAKSSGVGSHIPLGDEGQQRQ</sequence>
<dbReference type="Proteomes" id="UP001152622">
    <property type="component" value="Chromosome 2"/>
</dbReference>
<reference evidence="2" key="1">
    <citation type="journal article" date="2023" name="Science">
        <title>Genome structures resolve the early diversification of teleost fishes.</title>
        <authorList>
            <person name="Parey E."/>
            <person name="Louis A."/>
            <person name="Montfort J."/>
            <person name="Bouchez O."/>
            <person name="Roques C."/>
            <person name="Iampietro C."/>
            <person name="Lluch J."/>
            <person name="Castinel A."/>
            <person name="Donnadieu C."/>
            <person name="Desvignes T."/>
            <person name="Floi Bucao C."/>
            <person name="Jouanno E."/>
            <person name="Wen M."/>
            <person name="Mejri S."/>
            <person name="Dirks R."/>
            <person name="Jansen H."/>
            <person name="Henkel C."/>
            <person name="Chen W.J."/>
            <person name="Zahm M."/>
            <person name="Cabau C."/>
            <person name="Klopp C."/>
            <person name="Thompson A.W."/>
            <person name="Robinson-Rechavi M."/>
            <person name="Braasch I."/>
            <person name="Lecointre G."/>
            <person name="Bobe J."/>
            <person name="Postlethwait J.H."/>
            <person name="Berthelot C."/>
            <person name="Roest Crollius H."/>
            <person name="Guiguen Y."/>
        </authorList>
    </citation>
    <scope>NUCLEOTIDE SEQUENCE</scope>
    <source>
        <strain evidence="2">WJC10195</strain>
    </source>
</reference>
<feature type="region of interest" description="Disordered" evidence="1">
    <location>
        <begin position="80"/>
        <end position="127"/>
    </location>
</feature>
<name>A0A9Q1JA75_SYNKA</name>
<evidence type="ECO:0000313" key="2">
    <source>
        <dbReference type="EMBL" id="KAJ8374972.1"/>
    </source>
</evidence>
<gene>
    <name evidence="2" type="ORF">SKAU_G00055520</name>
</gene>
<accession>A0A9Q1JA75</accession>
<evidence type="ECO:0000313" key="3">
    <source>
        <dbReference type="Proteomes" id="UP001152622"/>
    </source>
</evidence>
<comment type="caution">
    <text evidence="2">The sequence shown here is derived from an EMBL/GenBank/DDBJ whole genome shotgun (WGS) entry which is preliminary data.</text>
</comment>
<feature type="region of interest" description="Disordered" evidence="1">
    <location>
        <begin position="27"/>
        <end position="65"/>
    </location>
</feature>
<proteinExistence type="predicted"/>
<organism evidence="2 3">
    <name type="scientific">Synaphobranchus kaupii</name>
    <name type="common">Kaup's arrowtooth eel</name>
    <dbReference type="NCBI Taxonomy" id="118154"/>
    <lineage>
        <taxon>Eukaryota</taxon>
        <taxon>Metazoa</taxon>
        <taxon>Chordata</taxon>
        <taxon>Craniata</taxon>
        <taxon>Vertebrata</taxon>
        <taxon>Euteleostomi</taxon>
        <taxon>Actinopterygii</taxon>
        <taxon>Neopterygii</taxon>
        <taxon>Teleostei</taxon>
        <taxon>Anguilliformes</taxon>
        <taxon>Synaphobranchidae</taxon>
        <taxon>Synaphobranchus</taxon>
    </lineage>
</organism>
<feature type="compositionally biased region" description="Basic and acidic residues" evidence="1">
    <location>
        <begin position="91"/>
        <end position="100"/>
    </location>
</feature>
<dbReference type="AlphaFoldDB" id="A0A9Q1JA75"/>
<dbReference type="EMBL" id="JAINUF010000002">
    <property type="protein sequence ID" value="KAJ8374972.1"/>
    <property type="molecule type" value="Genomic_DNA"/>
</dbReference>
<keyword evidence="3" id="KW-1185">Reference proteome</keyword>